<gene>
    <name evidence="9" type="primary">glpF</name>
    <name evidence="9" type="ORF">MACH07_08630</name>
</gene>
<evidence type="ECO:0000256" key="6">
    <source>
        <dbReference type="ARBA" id="ARBA00023136"/>
    </source>
</evidence>
<dbReference type="PANTHER" id="PTHR43829">
    <property type="entry name" value="AQUAPORIN OR AQUAGLYCEROPORIN RELATED"/>
    <property type="match status" value="1"/>
</dbReference>
<dbReference type="InterPro" id="IPR000425">
    <property type="entry name" value="MIP"/>
</dbReference>
<feature type="transmembrane region" description="Helical" evidence="8">
    <location>
        <begin position="138"/>
        <end position="156"/>
    </location>
</feature>
<dbReference type="InterPro" id="IPR022357">
    <property type="entry name" value="MIP_CS"/>
</dbReference>
<evidence type="ECO:0000256" key="3">
    <source>
        <dbReference type="ARBA" id="ARBA00022448"/>
    </source>
</evidence>
<feature type="transmembrane region" description="Helical" evidence="8">
    <location>
        <begin position="84"/>
        <end position="103"/>
    </location>
</feature>
<evidence type="ECO:0000313" key="9">
    <source>
        <dbReference type="EMBL" id="BDW92031.1"/>
    </source>
</evidence>
<dbReference type="NCBIfam" id="TIGR00861">
    <property type="entry name" value="MIP"/>
    <property type="match status" value="1"/>
</dbReference>
<sequence length="242" mass="25312">MTPFIAEIIGTFLLMILGCGVVANVSLQKTYGNGSGWIVITTGWAIAVYTGVVVAGPYSGAHINPAVSIGLAVAGKFPWNEVPAYILAQFIGAMLAAFCVWLVNKDHFSATSDGDTKRAVFCTAPAIPNTLINLFSEFLGTFVLVFSVLFFTDAMLTTDNTIIGLGSLGALPVSLIVWGIGLSLGGTTGYAINPARDLGPRIVHALLPLQNKSGNNWGYSWIPVVGPIAGAVLAAWAAILLQ</sequence>
<dbReference type="InterPro" id="IPR050363">
    <property type="entry name" value="MIP/Aquaporin"/>
</dbReference>
<dbReference type="PROSITE" id="PS00221">
    <property type="entry name" value="MIP"/>
    <property type="match status" value="1"/>
</dbReference>
<dbReference type="GO" id="GO:0005886">
    <property type="term" value="C:plasma membrane"/>
    <property type="evidence" value="ECO:0007669"/>
    <property type="project" value="TreeGrafter"/>
</dbReference>
<proteinExistence type="inferred from homology"/>
<evidence type="ECO:0000256" key="5">
    <source>
        <dbReference type="ARBA" id="ARBA00022989"/>
    </source>
</evidence>
<keyword evidence="4 7" id="KW-0812">Transmembrane</keyword>
<dbReference type="PANTHER" id="PTHR43829:SF9">
    <property type="entry name" value="AQUAPORIN-9"/>
    <property type="match status" value="1"/>
</dbReference>
<reference evidence="9 10" key="1">
    <citation type="submission" date="2023-01" db="EMBL/GenBank/DDBJ databases">
        <title>Complete genome sequence of Muricauda aquimarina strain IFOP_LL357.</title>
        <authorList>
            <person name="Gajardo G."/>
            <person name="Ueki S."/>
            <person name="Maruyama F."/>
        </authorList>
    </citation>
    <scope>NUCLEOTIDE SEQUENCE [LARGE SCALE GENOMIC DNA]</scope>
    <source>
        <strain evidence="9 10">IFOP_LL357</strain>
    </source>
</reference>
<dbReference type="Pfam" id="PF00230">
    <property type="entry name" value="MIP"/>
    <property type="match status" value="1"/>
</dbReference>
<evidence type="ECO:0000256" key="8">
    <source>
        <dbReference type="SAM" id="Phobius"/>
    </source>
</evidence>
<keyword evidence="3 7" id="KW-0813">Transport</keyword>
<dbReference type="EMBL" id="AP027268">
    <property type="protein sequence ID" value="BDW92031.1"/>
    <property type="molecule type" value="Genomic_DNA"/>
</dbReference>
<dbReference type="AlphaFoldDB" id="A0AA48KQF0"/>
<comment type="subcellular location">
    <subcellularLocation>
        <location evidence="1">Membrane</location>
        <topology evidence="1">Multi-pass membrane protein</topology>
    </subcellularLocation>
</comment>
<dbReference type="InterPro" id="IPR023271">
    <property type="entry name" value="Aquaporin-like"/>
</dbReference>
<feature type="transmembrane region" description="Helical" evidence="8">
    <location>
        <begin position="6"/>
        <end position="25"/>
    </location>
</feature>
<dbReference type="Gene3D" id="1.20.1080.10">
    <property type="entry name" value="Glycerol uptake facilitator protein"/>
    <property type="match status" value="1"/>
</dbReference>
<protein>
    <submittedName>
        <fullName evidence="9">Glycerol uptake facilitator protein</fullName>
    </submittedName>
</protein>
<dbReference type="RefSeq" id="WP_338196910.1">
    <property type="nucleotide sequence ID" value="NZ_AP027268.1"/>
</dbReference>
<evidence type="ECO:0000313" key="10">
    <source>
        <dbReference type="Proteomes" id="UP001330184"/>
    </source>
</evidence>
<feature type="transmembrane region" description="Helical" evidence="8">
    <location>
        <begin position="221"/>
        <end position="241"/>
    </location>
</feature>
<keyword evidence="5 8" id="KW-1133">Transmembrane helix</keyword>
<name>A0AA48KQF0_9FLAO</name>
<evidence type="ECO:0000256" key="7">
    <source>
        <dbReference type="RuleBase" id="RU000477"/>
    </source>
</evidence>
<dbReference type="Proteomes" id="UP001330184">
    <property type="component" value="Chromosome"/>
</dbReference>
<comment type="similarity">
    <text evidence="2 7">Belongs to the MIP/aquaporin (TC 1.A.8) family.</text>
</comment>
<accession>A0AA48KQF0</accession>
<keyword evidence="6 8" id="KW-0472">Membrane</keyword>
<evidence type="ECO:0000256" key="4">
    <source>
        <dbReference type="ARBA" id="ARBA00022692"/>
    </source>
</evidence>
<dbReference type="GO" id="GO:0015254">
    <property type="term" value="F:glycerol channel activity"/>
    <property type="evidence" value="ECO:0007669"/>
    <property type="project" value="TreeGrafter"/>
</dbReference>
<organism evidence="9 10">
    <name type="scientific">Flagellimonas marinaquae</name>
    <dbReference type="NCBI Taxonomy" id="254955"/>
    <lineage>
        <taxon>Bacteria</taxon>
        <taxon>Pseudomonadati</taxon>
        <taxon>Bacteroidota</taxon>
        <taxon>Flavobacteriia</taxon>
        <taxon>Flavobacteriales</taxon>
        <taxon>Flavobacteriaceae</taxon>
        <taxon>Flagellimonas</taxon>
    </lineage>
</organism>
<evidence type="ECO:0000256" key="1">
    <source>
        <dbReference type="ARBA" id="ARBA00004141"/>
    </source>
</evidence>
<feature type="transmembrane region" description="Helical" evidence="8">
    <location>
        <begin position="37"/>
        <end position="55"/>
    </location>
</feature>
<dbReference type="SUPFAM" id="SSF81338">
    <property type="entry name" value="Aquaporin-like"/>
    <property type="match status" value="1"/>
</dbReference>
<dbReference type="PRINTS" id="PR00783">
    <property type="entry name" value="MINTRINSICP"/>
</dbReference>
<evidence type="ECO:0000256" key="2">
    <source>
        <dbReference type="ARBA" id="ARBA00006175"/>
    </source>
</evidence>
<feature type="transmembrane region" description="Helical" evidence="8">
    <location>
        <begin position="168"/>
        <end position="192"/>
    </location>
</feature>
<keyword evidence="10" id="KW-1185">Reference proteome</keyword>